<dbReference type="VEuPathDB" id="ToxoDB:CSUI_006105"/>
<keyword evidence="3" id="KW-0808">Transferase</keyword>
<dbReference type="InterPro" id="IPR001206">
    <property type="entry name" value="Diacylglycerol_kinase_cat_dom"/>
</dbReference>
<feature type="non-terminal residue" evidence="3">
    <location>
        <position position="525"/>
    </location>
</feature>
<reference evidence="3 4" key="1">
    <citation type="journal article" date="2017" name="Int. J. Parasitol.">
        <title>The genome of the protozoan parasite Cystoisospora suis and a reverse vaccinology approach to identify vaccine candidates.</title>
        <authorList>
            <person name="Palmieri N."/>
            <person name="Shrestha A."/>
            <person name="Ruttkowski B."/>
            <person name="Beck T."/>
            <person name="Vogl C."/>
            <person name="Tomley F."/>
            <person name="Blake D.P."/>
            <person name="Joachim A."/>
        </authorList>
    </citation>
    <scope>NUCLEOTIDE SEQUENCE [LARGE SCALE GENOMIC DNA]</scope>
    <source>
        <strain evidence="3 4">Wien I</strain>
    </source>
</reference>
<evidence type="ECO:0000313" key="4">
    <source>
        <dbReference type="Proteomes" id="UP000221165"/>
    </source>
</evidence>
<name>A0A2C6KHT7_9APIC</name>
<sequence>MATALTRKPSPTPSDIAGVSSTPSLAQGMPLSSPSSAAIRSTPIPQTPSAGLSSSSLPISPSAIPAKDEQTKTSFLSDTTTLDPSSHSSSPHPPVKTGDSSSSSTTMEGDDLKTKPAAPRQSTAAPLISSSPTDDLFLPPSTDPPLSKNPLPSSSSSSPSPPSPGLPPISGSPPAPVPSENPQSSEGNEGEGSSSSSSSSSANVIPPGGNSSSSSGRPSLSPVGENPSKIDRRIPPTSPATTSGVPVAPVYPNKFPVKVEPTSAGPTAGNICVRRERPKSKETGGGGAGPGGGGAKKTGEGSSEEQQQEDLSSGQLLDGYDSREKPLELSPYLDKGNKPKIVFIFINPTSGGNKAAAFTESGVCRLTMTTPFLCNVYIFDIREGDSGKKPGFLLLKAATEALGPLKRNQPTTTNGAIPLDPSKRPPSSNVLSGFFADPRYTGAKRSLSSRKQKEDREIDDDDIIRVLVAGGDGTVMWCASEAEAHHIDPNRIALGVIPYGTGNDFANAFGWKQRRGLRPFDVSMR</sequence>
<dbReference type="GeneID" id="94429481"/>
<proteinExistence type="predicted"/>
<feature type="compositionally biased region" description="Low complexity" evidence="1">
    <location>
        <begin position="48"/>
        <end position="65"/>
    </location>
</feature>
<feature type="compositionally biased region" description="Polar residues" evidence="1">
    <location>
        <begin position="19"/>
        <end position="39"/>
    </location>
</feature>
<evidence type="ECO:0000256" key="1">
    <source>
        <dbReference type="SAM" id="MobiDB-lite"/>
    </source>
</evidence>
<feature type="compositionally biased region" description="Low complexity" evidence="1">
    <location>
        <begin position="144"/>
        <end position="158"/>
    </location>
</feature>
<dbReference type="AlphaFoldDB" id="A0A2C6KHT7"/>
<dbReference type="PROSITE" id="PS50146">
    <property type="entry name" value="DAGK"/>
    <property type="match status" value="1"/>
</dbReference>
<feature type="compositionally biased region" description="Low complexity" evidence="1">
    <location>
        <begin position="309"/>
        <end position="318"/>
    </location>
</feature>
<gene>
    <name evidence="3" type="ORF">CSUI_006105</name>
</gene>
<protein>
    <submittedName>
        <fullName evidence="3">Diacylglycerol kinase accessory domain domain-containing protein</fullName>
    </submittedName>
</protein>
<feature type="compositionally biased region" description="Basic and acidic residues" evidence="1">
    <location>
        <begin position="273"/>
        <end position="282"/>
    </location>
</feature>
<dbReference type="SUPFAM" id="SSF111331">
    <property type="entry name" value="NAD kinase/diacylglycerol kinase-like"/>
    <property type="match status" value="1"/>
</dbReference>
<dbReference type="GO" id="GO:0016020">
    <property type="term" value="C:membrane"/>
    <property type="evidence" value="ECO:0007669"/>
    <property type="project" value="TreeGrafter"/>
</dbReference>
<feature type="compositionally biased region" description="Low complexity" evidence="1">
    <location>
        <begin position="184"/>
        <end position="224"/>
    </location>
</feature>
<feature type="region of interest" description="Disordered" evidence="1">
    <location>
        <begin position="1"/>
        <end position="322"/>
    </location>
</feature>
<dbReference type="PANTHER" id="PTHR11255:SF121">
    <property type="entry name" value="DIACYLGLYCEROL KINASE (ATP)"/>
    <property type="match status" value="1"/>
</dbReference>
<comment type="caution">
    <text evidence="3">The sequence shown here is derived from an EMBL/GenBank/DDBJ whole genome shotgun (WGS) entry which is preliminary data.</text>
</comment>
<dbReference type="Pfam" id="PF00781">
    <property type="entry name" value="DAGK_cat"/>
    <property type="match status" value="1"/>
</dbReference>
<feature type="domain" description="DAGKc" evidence="2">
    <location>
        <begin position="456"/>
        <end position="525"/>
    </location>
</feature>
<dbReference type="OrthoDB" id="242257at2759"/>
<organism evidence="3 4">
    <name type="scientific">Cystoisospora suis</name>
    <dbReference type="NCBI Taxonomy" id="483139"/>
    <lineage>
        <taxon>Eukaryota</taxon>
        <taxon>Sar</taxon>
        <taxon>Alveolata</taxon>
        <taxon>Apicomplexa</taxon>
        <taxon>Conoidasida</taxon>
        <taxon>Coccidia</taxon>
        <taxon>Eucoccidiorida</taxon>
        <taxon>Eimeriorina</taxon>
        <taxon>Sarcocystidae</taxon>
        <taxon>Cystoisospora</taxon>
    </lineage>
</organism>
<evidence type="ECO:0000313" key="3">
    <source>
        <dbReference type="EMBL" id="PHJ20060.1"/>
    </source>
</evidence>
<feature type="compositionally biased region" description="Polar residues" evidence="1">
    <location>
        <begin position="98"/>
        <end position="107"/>
    </location>
</feature>
<dbReference type="InterPro" id="IPR037607">
    <property type="entry name" value="DGK"/>
</dbReference>
<dbReference type="InterPro" id="IPR017438">
    <property type="entry name" value="ATP-NAD_kinase_N"/>
</dbReference>
<dbReference type="Proteomes" id="UP000221165">
    <property type="component" value="Unassembled WGS sequence"/>
</dbReference>
<feature type="compositionally biased region" description="Polar residues" evidence="1">
    <location>
        <begin position="120"/>
        <end position="133"/>
    </location>
</feature>
<feature type="compositionally biased region" description="Low complexity" evidence="1">
    <location>
        <begin position="73"/>
        <end position="90"/>
    </location>
</feature>
<dbReference type="EMBL" id="MIGC01003041">
    <property type="protein sequence ID" value="PHJ20060.1"/>
    <property type="molecule type" value="Genomic_DNA"/>
</dbReference>
<dbReference type="PANTHER" id="PTHR11255">
    <property type="entry name" value="DIACYLGLYCEROL KINASE"/>
    <property type="match status" value="1"/>
</dbReference>
<dbReference type="GO" id="GO:0007165">
    <property type="term" value="P:signal transduction"/>
    <property type="evidence" value="ECO:0007669"/>
    <property type="project" value="InterPro"/>
</dbReference>
<feature type="region of interest" description="Disordered" evidence="1">
    <location>
        <begin position="405"/>
        <end position="429"/>
    </location>
</feature>
<accession>A0A2C6KHT7</accession>
<dbReference type="GO" id="GO:0004143">
    <property type="term" value="F:ATP-dependent diacylglycerol kinase activity"/>
    <property type="evidence" value="ECO:0007669"/>
    <property type="project" value="InterPro"/>
</dbReference>
<feature type="compositionally biased region" description="Pro residues" evidence="1">
    <location>
        <begin position="159"/>
        <end position="179"/>
    </location>
</feature>
<dbReference type="RefSeq" id="XP_067921751.1">
    <property type="nucleotide sequence ID" value="XM_068066270.1"/>
</dbReference>
<keyword evidence="4" id="KW-1185">Reference proteome</keyword>
<dbReference type="InterPro" id="IPR016064">
    <property type="entry name" value="NAD/diacylglycerol_kinase_sf"/>
</dbReference>
<evidence type="ECO:0000259" key="2">
    <source>
        <dbReference type="PROSITE" id="PS50146"/>
    </source>
</evidence>
<feature type="compositionally biased region" description="Gly residues" evidence="1">
    <location>
        <begin position="283"/>
        <end position="296"/>
    </location>
</feature>
<keyword evidence="3" id="KW-0418">Kinase</keyword>
<dbReference type="Gene3D" id="3.40.50.10330">
    <property type="entry name" value="Probable inorganic polyphosphate/atp-NAD kinase, domain 1"/>
    <property type="match status" value="1"/>
</dbReference>